<sequence>MHDQTGVIDQDIDPAELLEDFIDESPDRYLFGHIKGESGNSLAAMRTGRPIVAQVADNDNGALFGKLLRDRTPYALIASSDDGDLA</sequence>
<proteinExistence type="predicted"/>
<reference evidence="1 2" key="1">
    <citation type="journal article" date="2012" name="J. Bacteriol.">
        <title>Draft Genome Sequence of Plant Growth-Promoting Rhizobium Mesorhizobium amorphae, Isolated from Zinc-Lead Mine Tailings.</title>
        <authorList>
            <person name="Hao X."/>
            <person name="Lin Y."/>
            <person name="Johnstone L."/>
            <person name="Baltrus D.A."/>
            <person name="Miller S.J."/>
            <person name="Wei G."/>
            <person name="Rensing C."/>
        </authorList>
    </citation>
    <scope>NUCLEOTIDE SEQUENCE [LARGE SCALE GENOMIC DNA]</scope>
    <source>
        <strain evidence="1 2">CCNWGS0123</strain>
    </source>
</reference>
<keyword evidence="2" id="KW-1185">Reference proteome</keyword>
<dbReference type="AlphaFoldDB" id="G6Y2K2"/>
<organism evidence="1 2">
    <name type="scientific">Mesorhizobium amorphae CCNWGS0123</name>
    <dbReference type="NCBI Taxonomy" id="1082933"/>
    <lineage>
        <taxon>Bacteria</taxon>
        <taxon>Pseudomonadati</taxon>
        <taxon>Pseudomonadota</taxon>
        <taxon>Alphaproteobacteria</taxon>
        <taxon>Hyphomicrobiales</taxon>
        <taxon>Phyllobacteriaceae</taxon>
        <taxon>Mesorhizobium</taxon>
    </lineage>
</organism>
<protein>
    <submittedName>
        <fullName evidence="1">Uncharacterized protein</fullName>
    </submittedName>
</protein>
<gene>
    <name evidence="1" type="ORF">MEA186_00716</name>
</gene>
<evidence type="ECO:0000313" key="2">
    <source>
        <dbReference type="Proteomes" id="UP000002949"/>
    </source>
</evidence>
<name>G6Y2K2_9HYPH</name>
<accession>G6Y2K2</accession>
<evidence type="ECO:0000313" key="1">
    <source>
        <dbReference type="EMBL" id="EHH14052.1"/>
    </source>
</evidence>
<dbReference type="Proteomes" id="UP000002949">
    <property type="component" value="Unassembled WGS sequence"/>
</dbReference>
<dbReference type="EMBL" id="AGSN01000008">
    <property type="protein sequence ID" value="EHH14052.1"/>
    <property type="molecule type" value="Genomic_DNA"/>
</dbReference>